<evidence type="ECO:0000256" key="5">
    <source>
        <dbReference type="ARBA" id="ARBA00012027"/>
    </source>
</evidence>
<keyword evidence="9" id="KW-0548">Nucleotidyltransferase</keyword>
<dbReference type="FunFam" id="3.30.870.10:FF:000025">
    <property type="entry name" value="Phospholipase D delta"/>
    <property type="match status" value="1"/>
</dbReference>
<comment type="similarity">
    <text evidence="4">Belongs to the phospholipase D family. C2-PLD subfamily.</text>
</comment>
<dbReference type="PROSITE" id="PS50035">
    <property type="entry name" value="PLD"/>
    <property type="match status" value="2"/>
</dbReference>
<dbReference type="Gene3D" id="3.30.870.10">
    <property type="entry name" value="Endonuclease Chain A"/>
    <property type="match status" value="2"/>
</dbReference>
<dbReference type="Pfam" id="PF26253">
    <property type="entry name" value="RdRP_head"/>
    <property type="match status" value="1"/>
</dbReference>
<evidence type="ECO:0000256" key="2">
    <source>
        <dbReference type="ARBA" id="ARBA00001913"/>
    </source>
</evidence>
<evidence type="ECO:0000256" key="20">
    <source>
        <dbReference type="ARBA" id="ARBA00042781"/>
    </source>
</evidence>
<keyword evidence="16" id="KW-0443">Lipid metabolism</keyword>
<dbReference type="GO" id="GO:0030422">
    <property type="term" value="P:siRNA processing"/>
    <property type="evidence" value="ECO:0007669"/>
    <property type="project" value="TreeGrafter"/>
</dbReference>
<evidence type="ECO:0000256" key="8">
    <source>
        <dbReference type="ARBA" id="ARBA00022679"/>
    </source>
</evidence>
<keyword evidence="14 22" id="KW-0694">RNA-binding</keyword>
<protein>
    <recommendedName>
        <fullName evidence="18">Phospholipase D alpha 1</fullName>
        <ecNumber evidence="6">2.7.7.48</ecNumber>
        <ecNumber evidence="5">3.1.4.4</ecNumber>
    </recommendedName>
    <alternativeName>
        <fullName evidence="19">Choline phosphatase 1</fullName>
    </alternativeName>
    <alternativeName>
        <fullName evidence="20">Phosphatidylcholine-hydrolyzing phospholipase D 1</fullName>
    </alternativeName>
</protein>
<dbReference type="PANTHER" id="PTHR23079">
    <property type="entry name" value="RNA-DEPENDENT RNA POLYMERASE"/>
    <property type="match status" value="1"/>
</dbReference>
<keyword evidence="17" id="KW-0943">RNA-mediated gene silencing</keyword>
<evidence type="ECO:0000256" key="22">
    <source>
        <dbReference type="PROSITE-ProRule" id="PRU00176"/>
    </source>
</evidence>
<comment type="catalytic activity">
    <reaction evidence="21">
        <text>RNA(n) + a ribonucleoside 5'-triphosphate = RNA(n+1) + diphosphate</text>
        <dbReference type="Rhea" id="RHEA:21248"/>
        <dbReference type="Rhea" id="RHEA-COMP:14527"/>
        <dbReference type="Rhea" id="RHEA-COMP:17342"/>
        <dbReference type="ChEBI" id="CHEBI:33019"/>
        <dbReference type="ChEBI" id="CHEBI:61557"/>
        <dbReference type="ChEBI" id="CHEBI:140395"/>
        <dbReference type="EC" id="2.7.7.48"/>
    </reaction>
</comment>
<keyword evidence="12" id="KW-0378">Hydrolase</keyword>
<feature type="domain" description="RRM" evidence="25">
    <location>
        <begin position="12"/>
        <end position="114"/>
    </location>
</feature>
<dbReference type="GO" id="GO:0004630">
    <property type="term" value="F:phospholipase D activity"/>
    <property type="evidence" value="ECO:0007669"/>
    <property type="project" value="UniProtKB-EC"/>
</dbReference>
<evidence type="ECO:0000259" key="23">
    <source>
        <dbReference type="PROSITE" id="PS50004"/>
    </source>
</evidence>
<dbReference type="Pfam" id="PF00168">
    <property type="entry name" value="C2"/>
    <property type="match status" value="1"/>
</dbReference>
<dbReference type="PANTHER" id="PTHR23079:SF18">
    <property type="entry name" value="RNA-DEPENDENT RNA POLYMERASE 6"/>
    <property type="match status" value="1"/>
</dbReference>
<dbReference type="InterPro" id="IPR000504">
    <property type="entry name" value="RRM_dom"/>
</dbReference>
<dbReference type="Pfam" id="PF24572">
    <property type="entry name" value="RBD_RDR6"/>
    <property type="match status" value="1"/>
</dbReference>
<dbReference type="SUPFAM" id="SSF49562">
    <property type="entry name" value="C2 domain (Calcium/lipid-binding domain, CaLB)"/>
    <property type="match status" value="1"/>
</dbReference>
<dbReference type="InterPro" id="IPR035892">
    <property type="entry name" value="C2_domain_sf"/>
</dbReference>
<sequence length="2241" mass="255670">MGSEESEKIVVTQVSFGGFDSDVKARDLMSYLESEIGLVDRCRLKTSWTPPESYPDFEVSNVANVIKSDDYKKVVPHAFVHFVSPDSAAEALHAAGRGELLFNGKLLKASLGPESPFHINQRRRTKVPFKLSDVQVDIGNLTCHDGFSVAWRGPSSGMDFLVDPFDGTCKFCFTKDTAFSFKDNNKYTVLKCDYKLEFIVRDINQIKRYTDTSCYVILLQLTSSPCIWYRTADDDIAKSVPYDLLDDDDPWIRTTDFTISGAIGRCNTFRVSVPPRYGIKLNNAMNYLKEQRVHQVSLNRPPKILNEPDYGVQMTDHFFCIFYKEDISFEILFLVNAVMHKGIINQHQMSDRFFDLLRNQPNEVNLAALSHIHSYRRPVLDACKKLKLVQEWLLKNPTLWKRSKELVDIVEIRRLVITPSKAYCFPPEVELSNRVLRRYKDVADRFLRVTFMDEGMKKINSHVYTYYVAPIVKEITSSSFPQKTKIFARMKHILKHGFHLCGRKYSFLAYSSNQLRDQSAWFFAECKNISVDGILGWMGKFTNKNVAKCAARIGQCFSSTYATIEVPRNMVNHNLQDVERNGYVFSDGIGTITPDLAQEVADKLKMDGSLPCAYQIRYAGYKGVVATWPSKEDGIRLALRPSMNKFESDHRILEICSWTRFQPGFLNRQIITLLSTLSVPDEIFWSMQETMISKLDRMITDTDVAFEVLTASCAEQGNAAAIMLSAGFEPRTEPHLRGMLMCIRAAQLWGLREKARIFVTEGRWCMGCFDESGVLQEGQCFIQVSTPLLEKCFSKHGSLFAETKNNLTVVRGTVVIAKNPCLHPGDVRILEAVDAPELHHLYDCLVFPQNGERPHTNEASGSDLDGDLYFTTWDENLIPPSKKSWPPMEYAPADVKTLQRKITRLDIMEFFAKNMINESLGTICNAHVVHADRSKYGALDENCIQLSELAATAVDFPKTGKIVTMPPHLKPKLYPDFMGKEATQSYKSTKILGKMYRRIRDAYDDDDMITSRELNFTPGDVHYDVDLEVAGAEDFIAEAWNQKCSYDGQLSGLLGQYKVNREEEIVTGHIWSMPKYVSRKQGELKEKLKHSYSTLKKDFRQVFENIGPEFEQLTCDERNAFYEKKASAWYQVAYHPTWLKKSLELREPDAPEAIPMLSFPWIAADYLARIKIKCRRMKSFDPTKPINSLKREGNRVGVAMAAKAMRGRRKTPEQRQMPRLLHGTLHADIYGIDKLQTGFPIFCGKSLTEVNFALQDKRSTKKFLAGVKRCILCRPEIVGSRMYATVDLDKARVGRTRIVDQPYSPQWNDHFRIYCAHTVSHIIFTVKDGDFIGATLIGRAYVPVEEIIKGFVFEKWVDILDEDGKPLYGRSRIHVKLQFSSVNEDRNWSRGILDPNFECVPFTFFKQRWGCKVSLYQDAHVLNNFLPRVGLSGGNFHEVHRCWEDIFDAISNARHLIYITGWSVYTEITLIRDRERRQTGDDITLGQLLKKKAEEGVTVLLLVWDDRTSIEVFKRDGLMATHDQETAEYFRNSKVRCVLCPRSPDVGRSTIQGFETDTMFTHHQKTVVLDSEIVGGGTEKRRIISFVGGIDLCDGRYDTSQHPLFSTLDSIHYNDFHQPNFSGSSIRKGGPREPWHDIHCRLEGPVAWDILYNFEQRWKKQVGNNSLIPMQKFEEIITRPVMVLPADDPDTWSVQIFRSIDGGAVHGFPNTPEGAAEVNLVTGKNNVIDRSIQDAYINAIRRAKKFIYIENQYFLGSSYGWKAAGIRVEEINALHTIPKEISLKIVSKIEAGERFTAYVVIPMWPEGIPESASVQAILDWQRRTLDMMYTDISQALRKKGLDANPRDYLTFFCLGNREKKRTGEYIPPEKPEPNSDYARAQEHRRFMIYVHSKMMIVDDEYIIIGSANINQRSMDGGRDSEIAMGAFQPRHLASSEPARGQIYGFRVALWYEHLGLFDKVFHNPESEDCIQFVNKLAQENWQFYSDDTYDGDLPGHLLSYPIQVGPNGSVSALPKFEFFPDTKARVLGQLSELRVSEQGTSPGFLPIIPFFKFLEIVYAGETMYSRCCLLNRLEGCSSKNPCCSFLQFSGEYMRALILLMVDKIKLLFHKRRREGCCSASALGNAMDGPSKGLRVKDKEAKKQCLPENFPSSSTCEMDNSTVWSQRSMASAQSHDSQSNIGSSTDFVNSGLLLWNETRKQWVGNKMSKSQKQVQEPKISWNATYDSLLTTNKPFPEAIPLT</sequence>
<evidence type="ECO:0000256" key="18">
    <source>
        <dbReference type="ARBA" id="ARBA00041119"/>
    </source>
</evidence>
<dbReference type="Pfam" id="PF00614">
    <property type="entry name" value="PLDc"/>
    <property type="match status" value="1"/>
</dbReference>
<dbReference type="GO" id="GO:0031380">
    <property type="term" value="C:nuclear RNA-directed RNA polymerase complex"/>
    <property type="evidence" value="ECO:0007669"/>
    <property type="project" value="TreeGrafter"/>
</dbReference>
<proteinExistence type="inferred from homology"/>
<dbReference type="GO" id="GO:0046872">
    <property type="term" value="F:metal ion binding"/>
    <property type="evidence" value="ECO:0007669"/>
    <property type="project" value="UniProtKB-KW"/>
</dbReference>
<keyword evidence="11" id="KW-0677">Repeat</keyword>
<comment type="cofactor">
    <cofactor evidence="2">
        <name>Ca(2+)</name>
        <dbReference type="ChEBI" id="CHEBI:29108"/>
    </cofactor>
</comment>
<dbReference type="Pfam" id="PF24577">
    <property type="entry name" value="RDR6_2nd"/>
    <property type="match status" value="1"/>
</dbReference>
<reference evidence="26" key="1">
    <citation type="submission" date="2023-03" db="UniProtKB">
        <authorList>
            <consortium name="EnsemblPlants"/>
        </authorList>
    </citation>
    <scope>IDENTIFICATION</scope>
</reference>
<dbReference type="GO" id="GO:0003723">
    <property type="term" value="F:RNA binding"/>
    <property type="evidence" value="ECO:0007669"/>
    <property type="project" value="UniProtKB-UniRule"/>
</dbReference>
<dbReference type="SMART" id="SM00239">
    <property type="entry name" value="C2"/>
    <property type="match status" value="1"/>
</dbReference>
<evidence type="ECO:0000256" key="16">
    <source>
        <dbReference type="ARBA" id="ARBA00023098"/>
    </source>
</evidence>
<dbReference type="InterPro" id="IPR001736">
    <property type="entry name" value="PLipase_D/transphosphatidylase"/>
</dbReference>
<evidence type="ECO:0000256" key="6">
    <source>
        <dbReference type="ARBA" id="ARBA00012494"/>
    </source>
</evidence>
<dbReference type="CDD" id="cd04015">
    <property type="entry name" value="C2_plant_PLD"/>
    <property type="match status" value="1"/>
</dbReference>
<comment type="catalytic activity">
    <reaction evidence="1">
        <text>a 1,2-diacyl-sn-glycero-3-phosphocholine + H2O = a 1,2-diacyl-sn-glycero-3-phosphate + choline + H(+)</text>
        <dbReference type="Rhea" id="RHEA:14445"/>
        <dbReference type="ChEBI" id="CHEBI:15354"/>
        <dbReference type="ChEBI" id="CHEBI:15377"/>
        <dbReference type="ChEBI" id="CHEBI:15378"/>
        <dbReference type="ChEBI" id="CHEBI:57643"/>
        <dbReference type="ChEBI" id="CHEBI:58608"/>
        <dbReference type="EC" id="3.1.4.4"/>
    </reaction>
</comment>
<dbReference type="CDD" id="cd00590">
    <property type="entry name" value="RRM_SF"/>
    <property type="match status" value="1"/>
</dbReference>
<dbReference type="InterPro" id="IPR057297">
    <property type="entry name" value="RDR6-like_2nd"/>
</dbReference>
<dbReference type="FunFam" id="3.30.870.10:FF:000027">
    <property type="entry name" value="Phospholipase D"/>
    <property type="match status" value="1"/>
</dbReference>
<comment type="similarity">
    <text evidence="3">Belongs to the RdRP family.</text>
</comment>
<dbReference type="PROSITE" id="PS50004">
    <property type="entry name" value="C2"/>
    <property type="match status" value="1"/>
</dbReference>
<accession>A0A9I9D0S1</accession>
<dbReference type="Pfam" id="PF12357">
    <property type="entry name" value="PLD_C"/>
    <property type="match status" value="1"/>
</dbReference>
<dbReference type="Pfam" id="PF05183">
    <property type="entry name" value="RdRP"/>
    <property type="match status" value="1"/>
</dbReference>
<evidence type="ECO:0000256" key="11">
    <source>
        <dbReference type="ARBA" id="ARBA00022737"/>
    </source>
</evidence>
<dbReference type="GO" id="GO:0003968">
    <property type="term" value="F:RNA-directed RNA polymerase activity"/>
    <property type="evidence" value="ECO:0007669"/>
    <property type="project" value="UniProtKB-KW"/>
</dbReference>
<keyword evidence="15" id="KW-0442">Lipid degradation</keyword>
<evidence type="ECO:0000259" key="24">
    <source>
        <dbReference type="PROSITE" id="PS50035"/>
    </source>
</evidence>
<dbReference type="InterPro" id="IPR058752">
    <property type="entry name" value="RDRP_C_head"/>
</dbReference>
<dbReference type="InterPro" id="IPR000008">
    <property type="entry name" value="C2_dom"/>
</dbReference>
<feature type="domain" description="PLD phosphodiesterase" evidence="24">
    <location>
        <begin position="1558"/>
        <end position="1596"/>
    </location>
</feature>
<evidence type="ECO:0000256" key="21">
    <source>
        <dbReference type="ARBA" id="ARBA00048744"/>
    </source>
</evidence>
<evidence type="ECO:0000256" key="17">
    <source>
        <dbReference type="ARBA" id="ARBA00023158"/>
    </source>
</evidence>
<organism evidence="26">
    <name type="scientific">Cucumis melo</name>
    <name type="common">Muskmelon</name>
    <dbReference type="NCBI Taxonomy" id="3656"/>
    <lineage>
        <taxon>Eukaryota</taxon>
        <taxon>Viridiplantae</taxon>
        <taxon>Streptophyta</taxon>
        <taxon>Embryophyta</taxon>
        <taxon>Tracheophyta</taxon>
        <taxon>Spermatophyta</taxon>
        <taxon>Magnoliopsida</taxon>
        <taxon>eudicotyledons</taxon>
        <taxon>Gunneridae</taxon>
        <taxon>Pentapetalae</taxon>
        <taxon>rosids</taxon>
        <taxon>fabids</taxon>
        <taxon>Cucurbitales</taxon>
        <taxon>Cucurbitaceae</taxon>
        <taxon>Benincaseae</taxon>
        <taxon>Cucumis</taxon>
    </lineage>
</organism>
<evidence type="ECO:0000256" key="4">
    <source>
        <dbReference type="ARBA" id="ARBA00010683"/>
    </source>
</evidence>
<dbReference type="InterPro" id="IPR058751">
    <property type="entry name" value="RDRP_helical"/>
</dbReference>
<feature type="domain" description="C2" evidence="23">
    <location>
        <begin position="1205"/>
        <end position="1357"/>
    </location>
</feature>
<dbReference type="SUPFAM" id="SSF56024">
    <property type="entry name" value="Phospholipase D/nuclease"/>
    <property type="match status" value="2"/>
</dbReference>
<dbReference type="SMART" id="SM00155">
    <property type="entry name" value="PLDc"/>
    <property type="match status" value="2"/>
</dbReference>
<dbReference type="Pfam" id="PF13259">
    <property type="entry name" value="clamp_Gag1-like"/>
    <property type="match status" value="1"/>
</dbReference>
<evidence type="ECO:0000259" key="25">
    <source>
        <dbReference type="PROSITE" id="PS50102"/>
    </source>
</evidence>
<evidence type="ECO:0000256" key="13">
    <source>
        <dbReference type="ARBA" id="ARBA00022837"/>
    </source>
</evidence>
<feature type="domain" description="PLD phosphodiesterase" evidence="24">
    <location>
        <begin position="1886"/>
        <end position="1913"/>
    </location>
</feature>
<keyword evidence="10" id="KW-0479">Metal-binding</keyword>
<name>A0A9I9D0S1_CUCME</name>
<dbReference type="PROSITE" id="PS50102">
    <property type="entry name" value="RRM"/>
    <property type="match status" value="1"/>
</dbReference>
<dbReference type="GO" id="GO:0016042">
    <property type="term" value="P:lipid catabolic process"/>
    <property type="evidence" value="ECO:0007669"/>
    <property type="project" value="UniProtKB-KW"/>
</dbReference>
<dbReference type="Gene3D" id="2.60.40.150">
    <property type="entry name" value="C2 domain"/>
    <property type="match status" value="1"/>
</dbReference>
<evidence type="ECO:0000256" key="1">
    <source>
        <dbReference type="ARBA" id="ARBA00000798"/>
    </source>
</evidence>
<dbReference type="EnsemblPlants" id="MELO3C011257.2.1">
    <property type="protein sequence ID" value="MELO3C011257.2.1"/>
    <property type="gene ID" value="MELO3C011257.2"/>
</dbReference>
<dbReference type="InterPro" id="IPR057596">
    <property type="entry name" value="RDRP_core"/>
</dbReference>
<dbReference type="EC" id="3.1.4.4" evidence="5"/>
<dbReference type="InterPro" id="IPR024632">
    <property type="entry name" value="PLipase_D_C"/>
</dbReference>
<dbReference type="EC" id="2.7.7.48" evidence="6"/>
<evidence type="ECO:0000256" key="15">
    <source>
        <dbReference type="ARBA" id="ARBA00022963"/>
    </source>
</evidence>
<dbReference type="InterPro" id="IPR007855">
    <property type="entry name" value="RDRP"/>
</dbReference>
<dbReference type="InterPro" id="IPR057298">
    <property type="entry name" value="RDR6-like_RBD"/>
</dbReference>
<evidence type="ECO:0000256" key="9">
    <source>
        <dbReference type="ARBA" id="ARBA00022695"/>
    </source>
</evidence>
<dbReference type="Gramene" id="MELO3C011257.2.1">
    <property type="protein sequence ID" value="MELO3C011257.2.1"/>
    <property type="gene ID" value="MELO3C011257.2"/>
</dbReference>
<evidence type="ECO:0000256" key="12">
    <source>
        <dbReference type="ARBA" id="ARBA00022801"/>
    </source>
</evidence>
<evidence type="ECO:0000256" key="7">
    <source>
        <dbReference type="ARBA" id="ARBA00022484"/>
    </source>
</evidence>
<keyword evidence="8" id="KW-0808">Transferase</keyword>
<evidence type="ECO:0000256" key="19">
    <source>
        <dbReference type="ARBA" id="ARBA00042228"/>
    </source>
</evidence>
<evidence type="ECO:0000256" key="14">
    <source>
        <dbReference type="ARBA" id="ARBA00022884"/>
    </source>
</evidence>
<evidence type="ECO:0000313" key="26">
    <source>
        <dbReference type="EnsemblPlants" id="MELO3C011257.2.1"/>
    </source>
</evidence>
<evidence type="ECO:0000256" key="10">
    <source>
        <dbReference type="ARBA" id="ARBA00022723"/>
    </source>
</evidence>
<dbReference type="InterPro" id="IPR025124">
    <property type="entry name" value="Gag1-like_clamp"/>
</dbReference>
<dbReference type="Pfam" id="PF26252">
    <property type="entry name" value="RdRP_helical"/>
    <property type="match status" value="1"/>
</dbReference>
<keyword evidence="13" id="KW-0106">Calcium</keyword>
<keyword evidence="7" id="KW-0696">RNA-directed RNA polymerase</keyword>
<evidence type="ECO:0000256" key="3">
    <source>
        <dbReference type="ARBA" id="ARBA00005762"/>
    </source>
</evidence>